<evidence type="ECO:0000313" key="3">
    <source>
        <dbReference type="Proteomes" id="UP000283616"/>
    </source>
</evidence>
<feature type="compositionally biased region" description="Polar residues" evidence="1">
    <location>
        <begin position="1"/>
        <end position="10"/>
    </location>
</feature>
<evidence type="ECO:0000313" key="2">
    <source>
        <dbReference type="EMBL" id="RHL59218.1"/>
    </source>
</evidence>
<reference evidence="2 3" key="1">
    <citation type="submission" date="2018-08" db="EMBL/GenBank/DDBJ databases">
        <title>A genome reference for cultivated species of the human gut microbiota.</title>
        <authorList>
            <person name="Zou Y."/>
            <person name="Xue W."/>
            <person name="Luo G."/>
        </authorList>
    </citation>
    <scope>NUCLEOTIDE SEQUENCE [LARGE SCALE GENOMIC DNA]</scope>
    <source>
        <strain evidence="2 3">AF37-12</strain>
    </source>
</reference>
<comment type="caution">
    <text evidence="2">The sequence shown here is derived from an EMBL/GenBank/DDBJ whole genome shotgun (WGS) entry which is preliminary data.</text>
</comment>
<dbReference type="EMBL" id="QROV01000011">
    <property type="protein sequence ID" value="RHL59218.1"/>
    <property type="molecule type" value="Genomic_DNA"/>
</dbReference>
<dbReference type="Proteomes" id="UP000283616">
    <property type="component" value="Unassembled WGS sequence"/>
</dbReference>
<feature type="region of interest" description="Disordered" evidence="1">
    <location>
        <begin position="49"/>
        <end position="77"/>
    </location>
</feature>
<organism evidence="2 3">
    <name type="scientific">Bacteroides thetaiotaomicron</name>
    <dbReference type="NCBI Taxonomy" id="818"/>
    <lineage>
        <taxon>Bacteria</taxon>
        <taxon>Pseudomonadati</taxon>
        <taxon>Bacteroidota</taxon>
        <taxon>Bacteroidia</taxon>
        <taxon>Bacteroidales</taxon>
        <taxon>Bacteroidaceae</taxon>
        <taxon>Bacteroides</taxon>
    </lineage>
</organism>
<dbReference type="AlphaFoldDB" id="A0A415M164"/>
<accession>A0A415M164</accession>
<gene>
    <name evidence="2" type="ORF">DW011_11560</name>
</gene>
<protein>
    <submittedName>
        <fullName evidence="2">Uncharacterized protein</fullName>
    </submittedName>
</protein>
<evidence type="ECO:0000256" key="1">
    <source>
        <dbReference type="SAM" id="MobiDB-lite"/>
    </source>
</evidence>
<name>A0A415M164_BACT4</name>
<feature type="region of interest" description="Disordered" evidence="1">
    <location>
        <begin position="1"/>
        <end position="28"/>
    </location>
</feature>
<sequence length="77" mass="8597">MRTMFNSLNNIAMKEQKKKKYEAPETKKTQVELEDGICAASRTGKPVVDDKNDKVNISEQGHGGWNGIGDDISGEWQ</sequence>
<proteinExistence type="predicted"/>